<keyword evidence="2" id="KW-0472">Membrane</keyword>
<keyword evidence="2" id="KW-1133">Transmembrane helix</keyword>
<keyword evidence="4" id="KW-0413">Isomerase</keyword>
<keyword evidence="2" id="KW-0812">Transmembrane</keyword>
<evidence type="ECO:0000256" key="1">
    <source>
        <dbReference type="SAM" id="MobiDB-lite"/>
    </source>
</evidence>
<feature type="region of interest" description="Disordered" evidence="1">
    <location>
        <begin position="256"/>
        <end position="330"/>
    </location>
</feature>
<reference evidence="4" key="1">
    <citation type="submission" date="2021-07" db="EMBL/GenBank/DDBJ databases">
        <authorList>
            <person name="Catto M.A."/>
            <person name="Jacobson A."/>
            <person name="Kennedy G."/>
            <person name="Labadie P."/>
            <person name="Hunt B.G."/>
            <person name="Srinivasan R."/>
        </authorList>
    </citation>
    <scope>NUCLEOTIDE SEQUENCE</scope>
    <source>
        <strain evidence="4">PL_HMW_Pooled</strain>
        <tissue evidence="4">Head</tissue>
    </source>
</reference>
<reference evidence="4" key="2">
    <citation type="journal article" date="2023" name="BMC Genomics">
        <title>Pest status, molecular evolution, and epigenetic factors derived from the genome assembly of Frankliniella fusca, a thysanopteran phytovirus vector.</title>
        <authorList>
            <person name="Catto M.A."/>
            <person name="Labadie P.E."/>
            <person name="Jacobson A.L."/>
            <person name="Kennedy G.G."/>
            <person name="Srinivasan R."/>
            <person name="Hunt B.G."/>
        </authorList>
    </citation>
    <scope>NUCLEOTIDE SEQUENCE</scope>
    <source>
        <strain evidence="4">PL_HMW_Pooled</strain>
    </source>
</reference>
<feature type="compositionally biased region" description="Low complexity" evidence="1">
    <location>
        <begin position="348"/>
        <end position="371"/>
    </location>
</feature>
<gene>
    <name evidence="4" type="ORF">KUF71_011098</name>
</gene>
<feature type="chain" id="PRO_5042110982" evidence="3">
    <location>
        <begin position="20"/>
        <end position="403"/>
    </location>
</feature>
<dbReference type="GO" id="GO:0016853">
    <property type="term" value="F:isomerase activity"/>
    <property type="evidence" value="ECO:0007669"/>
    <property type="project" value="UniProtKB-KW"/>
</dbReference>
<protein>
    <submittedName>
        <fullName evidence="4">Ribose-5-phosphate isomerase A</fullName>
    </submittedName>
</protein>
<evidence type="ECO:0000313" key="5">
    <source>
        <dbReference type="Proteomes" id="UP001219518"/>
    </source>
</evidence>
<dbReference type="EMBL" id="JAHWGI010001056">
    <property type="protein sequence ID" value="KAK3921922.1"/>
    <property type="molecule type" value="Genomic_DNA"/>
</dbReference>
<accession>A0AAE1LKZ7</accession>
<proteinExistence type="predicted"/>
<organism evidence="4 5">
    <name type="scientific">Frankliniella fusca</name>
    <dbReference type="NCBI Taxonomy" id="407009"/>
    <lineage>
        <taxon>Eukaryota</taxon>
        <taxon>Metazoa</taxon>
        <taxon>Ecdysozoa</taxon>
        <taxon>Arthropoda</taxon>
        <taxon>Hexapoda</taxon>
        <taxon>Insecta</taxon>
        <taxon>Pterygota</taxon>
        <taxon>Neoptera</taxon>
        <taxon>Paraneoptera</taxon>
        <taxon>Thysanoptera</taxon>
        <taxon>Terebrantia</taxon>
        <taxon>Thripoidea</taxon>
        <taxon>Thripidae</taxon>
        <taxon>Frankliniella</taxon>
    </lineage>
</organism>
<feature type="region of interest" description="Disordered" evidence="1">
    <location>
        <begin position="346"/>
        <end position="371"/>
    </location>
</feature>
<comment type="caution">
    <text evidence="4">The sequence shown here is derived from an EMBL/GenBank/DDBJ whole genome shotgun (WGS) entry which is preliminary data.</text>
</comment>
<dbReference type="Proteomes" id="UP001219518">
    <property type="component" value="Unassembled WGS sequence"/>
</dbReference>
<keyword evidence="5" id="KW-1185">Reference proteome</keyword>
<feature type="transmembrane region" description="Helical" evidence="2">
    <location>
        <begin position="102"/>
        <end position="123"/>
    </location>
</feature>
<evidence type="ECO:0000256" key="3">
    <source>
        <dbReference type="SAM" id="SignalP"/>
    </source>
</evidence>
<name>A0AAE1LKZ7_9NEOP</name>
<evidence type="ECO:0000313" key="4">
    <source>
        <dbReference type="EMBL" id="KAK3921922.1"/>
    </source>
</evidence>
<evidence type="ECO:0000256" key="2">
    <source>
        <dbReference type="SAM" id="Phobius"/>
    </source>
</evidence>
<keyword evidence="3" id="KW-0732">Signal</keyword>
<dbReference type="AlphaFoldDB" id="A0AAE1LKZ7"/>
<sequence>MAWILFVVLAATLLVVSKAMRCEDDGECSNTMYCYTATHRCVPCVVCSEYKRKEKEFCVKEPLQCGDCLDGYEQEILSDGIRNLCIQSSFPEPQIMTAQMSWQTWVFGLCGFSLIACALLTFFKCKDVVHVKYRSRFFPETGIEKVHLCGCSSYLIVIIRLRGRERSVMITEVWPTLCNDGMDRGQVPSRSRVAECTAGHGSYMLNMNPQFHHPVHCINHQHLPNHRLVVDLMFCMESEKMIPSVREGYRYEKQNENMQKASKFRSPNYVSNSPDDELTPPPPNIGGGQDNVDGPGPPAVPPQEFLIDEDTLPSEWSPGPDYPSTSSASTAPLVTSFSGILLNEARSSSDAGSGSQHSSANHSAESSNSRENVNQMNVTNMTNITIINSGNANSAGVYNITKT</sequence>
<feature type="signal peptide" evidence="3">
    <location>
        <begin position="1"/>
        <end position="19"/>
    </location>
</feature>